<evidence type="ECO:0000256" key="2">
    <source>
        <dbReference type="ARBA" id="ARBA00013164"/>
    </source>
</evidence>
<dbReference type="InterPro" id="IPR004493">
    <property type="entry name" value="Leu-tRNA-synth_Ia_arc/euk"/>
</dbReference>
<keyword evidence="13" id="KW-1185">Reference proteome</keyword>
<dbReference type="SUPFAM" id="SSF52374">
    <property type="entry name" value="Nucleotidylyl transferase"/>
    <property type="match status" value="1"/>
</dbReference>
<accession>A0AA37BUC4</accession>
<dbReference type="PROSITE" id="PS00178">
    <property type="entry name" value="AA_TRNA_LIGASE_I"/>
    <property type="match status" value="1"/>
</dbReference>
<proteinExistence type="inferred from homology"/>
<reference evidence="12" key="1">
    <citation type="journal article" date="2014" name="Int. J. Syst. Evol. Microbiol.">
        <title>Complete genome sequence of Corynebacterium casei LMG S-19264T (=DSM 44701T), isolated from a smear-ripened cheese.</title>
        <authorList>
            <consortium name="US DOE Joint Genome Institute (JGI-PGF)"/>
            <person name="Walter F."/>
            <person name="Albersmeier A."/>
            <person name="Kalinowski J."/>
            <person name="Ruckert C."/>
        </authorList>
    </citation>
    <scope>NUCLEOTIDE SEQUENCE</scope>
    <source>
        <strain evidence="12">JCM 13583</strain>
    </source>
</reference>
<dbReference type="SUPFAM" id="SSF47323">
    <property type="entry name" value="Anticodon-binding domain of a subclass of class I aminoacyl-tRNA synthetases"/>
    <property type="match status" value="1"/>
</dbReference>
<dbReference type="GO" id="GO:0004823">
    <property type="term" value="F:leucine-tRNA ligase activity"/>
    <property type="evidence" value="ECO:0007669"/>
    <property type="project" value="UniProtKB-UniRule"/>
</dbReference>
<dbReference type="Gene3D" id="3.40.50.620">
    <property type="entry name" value="HUPs"/>
    <property type="match status" value="1"/>
</dbReference>
<dbReference type="InterPro" id="IPR014729">
    <property type="entry name" value="Rossmann-like_a/b/a_fold"/>
</dbReference>
<protein>
    <recommendedName>
        <fullName evidence="2 8">Leucine--tRNA ligase</fullName>
        <ecNumber evidence="2 8">6.1.1.4</ecNumber>
    </recommendedName>
</protein>
<evidence type="ECO:0000256" key="7">
    <source>
        <dbReference type="ARBA" id="ARBA00023146"/>
    </source>
</evidence>
<dbReference type="GO" id="GO:0005524">
    <property type="term" value="F:ATP binding"/>
    <property type="evidence" value="ECO:0007669"/>
    <property type="project" value="UniProtKB-KW"/>
</dbReference>
<comment type="caution">
    <text evidence="12">The sequence shown here is derived from an EMBL/GenBank/DDBJ whole genome shotgun (WGS) entry which is preliminary data.</text>
</comment>
<dbReference type="GO" id="GO:0006429">
    <property type="term" value="P:leucyl-tRNA aminoacylation"/>
    <property type="evidence" value="ECO:0007669"/>
    <property type="project" value="UniProtKB-UniRule"/>
</dbReference>
<dbReference type="GO" id="GO:0002161">
    <property type="term" value="F:aminoacyl-tRNA deacylase activity"/>
    <property type="evidence" value="ECO:0007669"/>
    <property type="project" value="InterPro"/>
</dbReference>
<evidence type="ECO:0000256" key="6">
    <source>
        <dbReference type="ARBA" id="ARBA00022917"/>
    </source>
</evidence>
<evidence type="ECO:0000256" key="5">
    <source>
        <dbReference type="ARBA" id="ARBA00022840"/>
    </source>
</evidence>
<dbReference type="RefSeq" id="WP_188681695.1">
    <property type="nucleotide sequence ID" value="NZ_BMNY01000003.1"/>
</dbReference>
<keyword evidence="5 9" id="KW-0067">ATP-binding</keyword>
<dbReference type="Pfam" id="PF00133">
    <property type="entry name" value="tRNA-synt_1"/>
    <property type="match status" value="2"/>
</dbReference>
<feature type="domain" description="Aminoacyl-tRNA synthetase class Ia" evidence="10">
    <location>
        <begin position="8"/>
        <end position="496"/>
    </location>
</feature>
<gene>
    <name evidence="12" type="ORF">GCM10007108_15680</name>
</gene>
<evidence type="ECO:0000313" key="13">
    <source>
        <dbReference type="Proteomes" id="UP000632195"/>
    </source>
</evidence>
<evidence type="ECO:0000313" key="12">
    <source>
        <dbReference type="EMBL" id="GGM78389.1"/>
    </source>
</evidence>
<comment type="similarity">
    <text evidence="1 9">Belongs to the class-I aminoacyl-tRNA synthetase family.</text>
</comment>
<dbReference type="InterPro" id="IPR002300">
    <property type="entry name" value="aa-tRNA-synth_Ia"/>
</dbReference>
<dbReference type="Gene3D" id="1.10.10.720">
    <property type="entry name" value="leucyl-tRNA synthetase"/>
    <property type="match status" value="1"/>
</dbReference>
<dbReference type="PANTHER" id="PTHR45794">
    <property type="entry name" value="LEUCYL-TRNA SYNTHETASE"/>
    <property type="match status" value="1"/>
</dbReference>
<dbReference type="InterPro" id="IPR009080">
    <property type="entry name" value="tRNAsynth_Ia_anticodon-bd"/>
</dbReference>
<sequence length="910" mass="105211">MDPEIERKWQRKWAEARLFEPHVDASRPKFLITVPWPYTNGSLHVGHGRTYTLADIIARYKRTRGFNVLFPMAFHQSGTPIIAFSERLRNREKKIEEQYISYLREYEDEGRIPELLEKFQDPKAIADYFSNAIVNDFSALGYSIDWTRRFTSADEVYQDFVKWQFEKLNSMGYIKQGSHPVLYSVRDENAVGEDDIADGDVDKVTIEEFTGVIFSGRDFDIVAASLRPETIFGITNLWISPSAQYVLMELEGRRVVVSREASEKLGYQYRGARVIRPVEKAEVMGASFRVPITGREVPVLESAFVDPDNGTGIVYSVPGHSIWDHVALRESGADMGPIKIISVPEGSATVESLETEMHVTGISEADKLREATQRLYRDEFYNGKMLENCGEFSGLPVKEARERVRERLLSSGSAIIVYETSRKAETRSGSKVVVAVLQDQWFIDYSVPEWKEASHRLIDSMLYVPEYYAKLMHEAVDWLRERPCARRRGLGTRLPFDERWVIESLSDSTIYPIVYTNIRELVQIREILGSVPYDLMDYIYGYSGIDGSRYDSRVIELARRAREQREYWYGVDIRLTAFPHLSNHLAFYIMNHSALFRGRDLPKGLIITGLVVSNGAKISKSKGNVVSLLTISRKYSADIYRLYVAVNADISTNLDWNETDVSALRKKYEMFVDLMENFRPTEGEEDIDRWFVSRFYMHMRAFIDSMEQYSIRNAYVQIFYEVLNDIRRYQTRGGDVNRGLGKVLRDWLICMMPAIPHTCEEYWHRLVKDSFVSTERIDVEIDGRIDWGTIESEDYLDRVVEDIRSILKATSLKPKRIVIGCHSQRARRIAEMILSGRQNELDREERSFIPDFMKNRKNISLLSIDEAAVLERNRKYLEGLFSTEVVVTVRDLSPRGKNPWPGRPAIVLEE</sequence>
<dbReference type="Pfam" id="PF08264">
    <property type="entry name" value="Anticodon_1"/>
    <property type="match status" value="1"/>
</dbReference>
<evidence type="ECO:0000256" key="1">
    <source>
        <dbReference type="ARBA" id="ARBA00005594"/>
    </source>
</evidence>
<dbReference type="AlphaFoldDB" id="A0AA37BUC4"/>
<dbReference type="InterPro" id="IPR001412">
    <property type="entry name" value="aa-tRNA-synth_I_CS"/>
</dbReference>
<dbReference type="InterPro" id="IPR009008">
    <property type="entry name" value="Val/Leu/Ile-tRNA-synth_edit"/>
</dbReference>
<evidence type="ECO:0000259" key="10">
    <source>
        <dbReference type="Pfam" id="PF00133"/>
    </source>
</evidence>
<organism evidence="12 13">
    <name type="scientific">Thermogymnomonas acidicola</name>
    <dbReference type="NCBI Taxonomy" id="399579"/>
    <lineage>
        <taxon>Archaea</taxon>
        <taxon>Methanobacteriati</taxon>
        <taxon>Thermoplasmatota</taxon>
        <taxon>Thermoplasmata</taxon>
        <taxon>Thermoplasmatales</taxon>
        <taxon>Thermogymnomonas</taxon>
    </lineage>
</organism>
<evidence type="ECO:0000256" key="3">
    <source>
        <dbReference type="ARBA" id="ARBA00022598"/>
    </source>
</evidence>
<dbReference type="Gene3D" id="1.10.730.10">
    <property type="entry name" value="Isoleucyl-tRNA Synthetase, Domain 1"/>
    <property type="match status" value="1"/>
</dbReference>
<dbReference type="NCBIfam" id="NF008957">
    <property type="entry name" value="PRK12300.1"/>
    <property type="match status" value="1"/>
</dbReference>
<dbReference type="SUPFAM" id="SSF50677">
    <property type="entry name" value="ValRS/IleRS/LeuRS editing domain"/>
    <property type="match status" value="1"/>
</dbReference>
<reference evidence="12" key="2">
    <citation type="submission" date="2022-09" db="EMBL/GenBank/DDBJ databases">
        <authorList>
            <person name="Sun Q."/>
            <person name="Ohkuma M."/>
        </authorList>
    </citation>
    <scope>NUCLEOTIDE SEQUENCE</scope>
    <source>
        <strain evidence="12">JCM 13583</strain>
    </source>
</reference>
<dbReference type="Gene3D" id="3.90.740.10">
    <property type="entry name" value="Valyl/Leucyl/Isoleucyl-tRNA synthetase, editing domain"/>
    <property type="match status" value="1"/>
</dbReference>
<evidence type="ECO:0000256" key="8">
    <source>
        <dbReference type="NCBIfam" id="TIGR00395"/>
    </source>
</evidence>
<evidence type="ECO:0000259" key="11">
    <source>
        <dbReference type="Pfam" id="PF08264"/>
    </source>
</evidence>
<evidence type="ECO:0000256" key="9">
    <source>
        <dbReference type="RuleBase" id="RU363035"/>
    </source>
</evidence>
<dbReference type="Gene3D" id="3.30.2320.20">
    <property type="entry name" value="Class I aminoacyl-tRNA synthetases (RS)"/>
    <property type="match status" value="1"/>
</dbReference>
<keyword evidence="3 9" id="KW-0436">Ligase</keyword>
<name>A0AA37BUC4_9ARCH</name>
<dbReference type="EMBL" id="BMNY01000003">
    <property type="protein sequence ID" value="GGM78389.1"/>
    <property type="molecule type" value="Genomic_DNA"/>
</dbReference>
<dbReference type="PANTHER" id="PTHR45794:SF1">
    <property type="entry name" value="LEUCINE--TRNA LIGASE, CYTOPLASMIC"/>
    <property type="match status" value="1"/>
</dbReference>
<keyword evidence="7 9" id="KW-0030">Aminoacyl-tRNA synthetase</keyword>
<dbReference type="EC" id="6.1.1.4" evidence="2 8"/>
<feature type="domain" description="Methionyl/Valyl/Leucyl/Isoleucyl-tRNA synthetase anticodon-binding" evidence="11">
    <location>
        <begin position="688"/>
        <end position="816"/>
    </location>
</feature>
<keyword evidence="6 9" id="KW-0648">Protein biosynthesis</keyword>
<dbReference type="Proteomes" id="UP000632195">
    <property type="component" value="Unassembled WGS sequence"/>
</dbReference>
<dbReference type="InterPro" id="IPR013155">
    <property type="entry name" value="M/V/L/I-tRNA-synth_anticd-bd"/>
</dbReference>
<dbReference type="NCBIfam" id="TIGR00395">
    <property type="entry name" value="leuS_arch"/>
    <property type="match status" value="1"/>
</dbReference>
<feature type="domain" description="Aminoacyl-tRNA synthetase class Ia" evidence="10">
    <location>
        <begin position="603"/>
        <end position="656"/>
    </location>
</feature>
<keyword evidence="4 9" id="KW-0547">Nucleotide-binding</keyword>
<evidence type="ECO:0000256" key="4">
    <source>
        <dbReference type="ARBA" id="ARBA00022741"/>
    </source>
</evidence>